<dbReference type="RefSeq" id="WP_264986672.1">
    <property type="nucleotide sequence ID" value="NZ_BRZA01000001.1"/>
</dbReference>
<feature type="transmembrane region" description="Helical" evidence="5">
    <location>
        <begin position="39"/>
        <end position="57"/>
    </location>
</feature>
<feature type="domain" description="Yip1" evidence="6">
    <location>
        <begin position="19"/>
        <end position="202"/>
    </location>
</feature>
<protein>
    <recommendedName>
        <fullName evidence="6">Yip1 domain-containing protein</fullName>
    </recommendedName>
</protein>
<reference evidence="7" key="1">
    <citation type="submission" date="2022-08" db="EMBL/GenBank/DDBJ databases">
        <title>Draft genome sequence of Lysinibacillus sp. strain KH24.</title>
        <authorList>
            <person name="Kanbe H."/>
            <person name="Itoh H."/>
        </authorList>
    </citation>
    <scope>NUCLEOTIDE SEQUENCE</scope>
    <source>
        <strain evidence="7">KH24</strain>
    </source>
</reference>
<comment type="caution">
    <text evidence="7">The sequence shown here is derived from an EMBL/GenBank/DDBJ whole genome shotgun (WGS) entry which is preliminary data.</text>
</comment>
<keyword evidence="8" id="KW-1185">Reference proteome</keyword>
<dbReference type="EMBL" id="BRZA01000001">
    <property type="protein sequence ID" value="GLC86936.1"/>
    <property type="molecule type" value="Genomic_DNA"/>
</dbReference>
<evidence type="ECO:0000256" key="1">
    <source>
        <dbReference type="ARBA" id="ARBA00004141"/>
    </source>
</evidence>
<evidence type="ECO:0000256" key="2">
    <source>
        <dbReference type="ARBA" id="ARBA00022692"/>
    </source>
</evidence>
<evidence type="ECO:0000256" key="3">
    <source>
        <dbReference type="ARBA" id="ARBA00022989"/>
    </source>
</evidence>
<gene>
    <name evidence="7" type="ORF">LYSBPC_00630</name>
</gene>
<feature type="transmembrane region" description="Helical" evidence="5">
    <location>
        <begin position="109"/>
        <end position="130"/>
    </location>
</feature>
<feature type="transmembrane region" description="Helical" evidence="5">
    <location>
        <begin position="185"/>
        <end position="214"/>
    </location>
</feature>
<dbReference type="Pfam" id="PF04893">
    <property type="entry name" value="Yip1"/>
    <property type="match status" value="1"/>
</dbReference>
<keyword evidence="4 5" id="KW-0472">Membrane</keyword>
<dbReference type="Proteomes" id="UP001065593">
    <property type="component" value="Unassembled WGS sequence"/>
</dbReference>
<evidence type="ECO:0000256" key="4">
    <source>
        <dbReference type="ARBA" id="ARBA00023136"/>
    </source>
</evidence>
<evidence type="ECO:0000313" key="7">
    <source>
        <dbReference type="EMBL" id="GLC86936.1"/>
    </source>
</evidence>
<dbReference type="InterPro" id="IPR006977">
    <property type="entry name" value="Yip1_dom"/>
</dbReference>
<feature type="transmembrane region" description="Helical" evidence="5">
    <location>
        <begin position="150"/>
        <end position="173"/>
    </location>
</feature>
<evidence type="ECO:0000313" key="8">
    <source>
        <dbReference type="Proteomes" id="UP001065593"/>
    </source>
</evidence>
<evidence type="ECO:0000259" key="6">
    <source>
        <dbReference type="Pfam" id="PF04893"/>
    </source>
</evidence>
<organism evidence="7 8">
    <name type="scientific">Lysinibacillus piscis</name>
    <dbReference type="NCBI Taxonomy" id="2518931"/>
    <lineage>
        <taxon>Bacteria</taxon>
        <taxon>Bacillati</taxon>
        <taxon>Bacillota</taxon>
        <taxon>Bacilli</taxon>
        <taxon>Bacillales</taxon>
        <taxon>Bacillaceae</taxon>
        <taxon>Lysinibacillus</taxon>
    </lineage>
</organism>
<accession>A0ABQ5NEW3</accession>
<comment type="subcellular location">
    <subcellularLocation>
        <location evidence="1">Membrane</location>
        <topology evidence="1">Multi-pass membrane protein</topology>
    </subcellularLocation>
</comment>
<proteinExistence type="predicted"/>
<name>A0ABQ5NEW3_9BACI</name>
<sequence length="219" mass="24444">MTMYDDKPQERRALNPFLSVWLHPKQTARYIIDEKSMGYAIFILSIGFIGSSLSGLIDSDILMDMPLWLLIVLLLVLGPIIGLISISISALAIWLFGKLLKGTATYTQLFKALSLTAIPFILLIPFYGLWLVTAPDSLMNISFTGEIPWIFWPTILVTVVSSIWSFVISVGIVAEAHQFSNWKGFFTLLIPSIVLGILFFVLVVIIMIIMLIVVSGMML</sequence>
<keyword evidence="3 5" id="KW-1133">Transmembrane helix</keyword>
<feature type="transmembrane region" description="Helical" evidence="5">
    <location>
        <begin position="69"/>
        <end position="97"/>
    </location>
</feature>
<keyword evidence="2 5" id="KW-0812">Transmembrane</keyword>
<evidence type="ECO:0000256" key="5">
    <source>
        <dbReference type="SAM" id="Phobius"/>
    </source>
</evidence>